<accession>A0A4Z2E3T8</accession>
<organism evidence="1 2">
    <name type="scientific">Liparis tanakae</name>
    <name type="common">Tanaka's snailfish</name>
    <dbReference type="NCBI Taxonomy" id="230148"/>
    <lineage>
        <taxon>Eukaryota</taxon>
        <taxon>Metazoa</taxon>
        <taxon>Chordata</taxon>
        <taxon>Craniata</taxon>
        <taxon>Vertebrata</taxon>
        <taxon>Euteleostomi</taxon>
        <taxon>Actinopterygii</taxon>
        <taxon>Neopterygii</taxon>
        <taxon>Teleostei</taxon>
        <taxon>Neoteleostei</taxon>
        <taxon>Acanthomorphata</taxon>
        <taxon>Eupercaria</taxon>
        <taxon>Perciformes</taxon>
        <taxon>Cottioidei</taxon>
        <taxon>Cottales</taxon>
        <taxon>Liparidae</taxon>
        <taxon>Liparis</taxon>
    </lineage>
</organism>
<dbReference type="OrthoDB" id="422086at2759"/>
<keyword evidence="1" id="KW-0808">Transferase</keyword>
<dbReference type="EMBL" id="SRLO01017919">
    <property type="protein sequence ID" value="TNN23606.1"/>
    <property type="molecule type" value="Genomic_DNA"/>
</dbReference>
<comment type="caution">
    <text evidence="1">The sequence shown here is derived from an EMBL/GenBank/DDBJ whole genome shotgun (WGS) entry which is preliminary data.</text>
</comment>
<gene>
    <name evidence="1" type="primary">Icmt</name>
    <name evidence="1" type="ORF">EYF80_066271</name>
</gene>
<dbReference type="GO" id="GO:0032259">
    <property type="term" value="P:methylation"/>
    <property type="evidence" value="ECO:0007669"/>
    <property type="project" value="UniProtKB-KW"/>
</dbReference>
<proteinExistence type="predicted"/>
<dbReference type="AlphaFoldDB" id="A0A4Z2E3T8"/>
<name>A0A4Z2E3T8_9TELE</name>
<evidence type="ECO:0000313" key="1">
    <source>
        <dbReference type="EMBL" id="TNN23606.1"/>
    </source>
</evidence>
<keyword evidence="2" id="KW-1185">Reference proteome</keyword>
<dbReference type="GO" id="GO:0008168">
    <property type="term" value="F:methyltransferase activity"/>
    <property type="evidence" value="ECO:0007669"/>
    <property type="project" value="UniProtKB-KW"/>
</dbReference>
<protein>
    <submittedName>
        <fullName evidence="1">Protein-S-isoprenylcysteine O-methyltransferase</fullName>
    </submittedName>
</protein>
<reference evidence="1 2" key="1">
    <citation type="submission" date="2019-03" db="EMBL/GenBank/DDBJ databases">
        <title>First draft genome of Liparis tanakae, snailfish: a comprehensive survey of snailfish specific genes.</title>
        <authorList>
            <person name="Kim W."/>
            <person name="Song I."/>
            <person name="Jeong J.-H."/>
            <person name="Kim D."/>
            <person name="Kim S."/>
            <person name="Ryu S."/>
            <person name="Song J.Y."/>
            <person name="Lee S.K."/>
        </authorList>
    </citation>
    <scope>NUCLEOTIDE SEQUENCE [LARGE SCALE GENOMIC DNA]</scope>
    <source>
        <tissue evidence="1">Muscle</tissue>
    </source>
</reference>
<sequence length="77" mass="8181">MWGSLVMETSEVTLGPCPVTSGPSSRDLWALVPSPEAPLPEPSPCPQVAVRACFLGVTFGCGLVISFSDTSWTHFGW</sequence>
<evidence type="ECO:0000313" key="2">
    <source>
        <dbReference type="Proteomes" id="UP000314294"/>
    </source>
</evidence>
<dbReference type="Proteomes" id="UP000314294">
    <property type="component" value="Unassembled WGS sequence"/>
</dbReference>
<keyword evidence="1" id="KW-0489">Methyltransferase</keyword>